<accession>A0ABP8GGZ2</accession>
<evidence type="ECO:0000313" key="3">
    <source>
        <dbReference type="Proteomes" id="UP001501725"/>
    </source>
</evidence>
<feature type="compositionally biased region" description="Basic and acidic residues" evidence="1">
    <location>
        <begin position="63"/>
        <end position="72"/>
    </location>
</feature>
<dbReference type="EMBL" id="BAABGY010000005">
    <property type="protein sequence ID" value="GAA4323963.1"/>
    <property type="molecule type" value="Genomic_DNA"/>
</dbReference>
<feature type="compositionally biased region" description="Basic and acidic residues" evidence="1">
    <location>
        <begin position="1"/>
        <end position="30"/>
    </location>
</feature>
<sequence>MSTKHNEDENQRARPTDEGRRNDPNIRDETAPQPGVNTLSSSVYDEENQRTTKSGGDGFKTPFGDKADKTFDDPGGGADGK</sequence>
<proteinExistence type="predicted"/>
<protein>
    <submittedName>
        <fullName evidence="2">Uncharacterized protein</fullName>
    </submittedName>
</protein>
<dbReference type="RefSeq" id="WP_345254044.1">
    <property type="nucleotide sequence ID" value="NZ_BAABGY010000005.1"/>
</dbReference>
<comment type="caution">
    <text evidence="2">The sequence shown here is derived from an EMBL/GenBank/DDBJ whole genome shotgun (WGS) entry which is preliminary data.</text>
</comment>
<gene>
    <name evidence="2" type="ORF">GCM10023184_11050</name>
</gene>
<evidence type="ECO:0000256" key="1">
    <source>
        <dbReference type="SAM" id="MobiDB-lite"/>
    </source>
</evidence>
<feature type="region of interest" description="Disordered" evidence="1">
    <location>
        <begin position="1"/>
        <end position="81"/>
    </location>
</feature>
<keyword evidence="3" id="KW-1185">Reference proteome</keyword>
<evidence type="ECO:0000313" key="2">
    <source>
        <dbReference type="EMBL" id="GAA4323963.1"/>
    </source>
</evidence>
<reference evidence="3" key="1">
    <citation type="journal article" date="2019" name="Int. J. Syst. Evol. Microbiol.">
        <title>The Global Catalogue of Microorganisms (GCM) 10K type strain sequencing project: providing services to taxonomists for standard genome sequencing and annotation.</title>
        <authorList>
            <consortium name="The Broad Institute Genomics Platform"/>
            <consortium name="The Broad Institute Genome Sequencing Center for Infectious Disease"/>
            <person name="Wu L."/>
            <person name="Ma J."/>
        </authorList>
    </citation>
    <scope>NUCLEOTIDE SEQUENCE [LARGE SCALE GENOMIC DNA]</scope>
    <source>
        <strain evidence="3">JCM 17919</strain>
    </source>
</reference>
<dbReference type="Proteomes" id="UP001501725">
    <property type="component" value="Unassembled WGS sequence"/>
</dbReference>
<organism evidence="2 3">
    <name type="scientific">Flaviaesturariibacter amylovorans</name>
    <dbReference type="NCBI Taxonomy" id="1084520"/>
    <lineage>
        <taxon>Bacteria</taxon>
        <taxon>Pseudomonadati</taxon>
        <taxon>Bacteroidota</taxon>
        <taxon>Chitinophagia</taxon>
        <taxon>Chitinophagales</taxon>
        <taxon>Chitinophagaceae</taxon>
        <taxon>Flaviaestuariibacter</taxon>
    </lineage>
</organism>
<name>A0ABP8GGZ2_9BACT</name>